<evidence type="ECO:0000256" key="2">
    <source>
        <dbReference type="SAM" id="Phobius"/>
    </source>
</evidence>
<dbReference type="Proteomes" id="UP000680132">
    <property type="component" value="Unassembled WGS sequence"/>
</dbReference>
<keyword evidence="2" id="KW-0812">Transmembrane</keyword>
<feature type="transmembrane region" description="Helical" evidence="2">
    <location>
        <begin position="407"/>
        <end position="430"/>
    </location>
</feature>
<dbReference type="EMBL" id="JAGFOA010000004">
    <property type="protein sequence ID" value="MBO3664105.1"/>
    <property type="molecule type" value="Genomic_DNA"/>
</dbReference>
<reference evidence="3" key="1">
    <citation type="submission" date="2021-03" db="EMBL/GenBank/DDBJ databases">
        <title>Microbacterium sp. nov., a novel actinobacterium isolated from cow dung.</title>
        <authorList>
            <person name="Zhang L."/>
        </authorList>
    </citation>
    <scope>NUCLEOTIDE SEQUENCE</scope>
    <source>
        <strain evidence="3">NEAU-LLB</strain>
    </source>
</reference>
<evidence type="ECO:0000256" key="1">
    <source>
        <dbReference type="SAM" id="MobiDB-lite"/>
    </source>
</evidence>
<name>A0A939QNW9_9MICO</name>
<evidence type="ECO:0000313" key="3">
    <source>
        <dbReference type="EMBL" id="MBO3664105.1"/>
    </source>
</evidence>
<feature type="compositionally biased region" description="Basic and acidic residues" evidence="1">
    <location>
        <begin position="222"/>
        <end position="231"/>
    </location>
</feature>
<comment type="caution">
    <text evidence="3">The sequence shown here is derived from an EMBL/GenBank/DDBJ whole genome shotgun (WGS) entry which is preliminary data.</text>
</comment>
<keyword evidence="4" id="KW-1185">Reference proteome</keyword>
<proteinExistence type="predicted"/>
<feature type="region of interest" description="Disordered" evidence="1">
    <location>
        <begin position="64"/>
        <end position="95"/>
    </location>
</feature>
<feature type="region of interest" description="Disordered" evidence="1">
    <location>
        <begin position="212"/>
        <end position="231"/>
    </location>
</feature>
<feature type="region of interest" description="Disordered" evidence="1">
    <location>
        <begin position="1"/>
        <end position="25"/>
    </location>
</feature>
<evidence type="ECO:0000313" key="4">
    <source>
        <dbReference type="Proteomes" id="UP000680132"/>
    </source>
</evidence>
<feature type="compositionally biased region" description="Basic and acidic residues" evidence="1">
    <location>
        <begin position="64"/>
        <end position="85"/>
    </location>
</feature>
<sequence>MSTPDETSRPLTRRQLRELKLTGQTPVITADDLRAAEAARGEGEAIATADARAAEEARLAEEARAAEQAHAAEEARLADETRAAEEAAALTAAAQETSAPLPFAPADGGPRLTRREIREIERLRTNQVAVVTPEQAEEAAVAAERGEVDGDIDTNPHLAAIQTKVVGESETSVLYEVVEVPFFEETPEAEPATPSAELVFEDHDVDPVAEAAADADAAEAQATDHDAEHPRPEEQFADAAVETLFVAEDAPIEAAISEVATPSEAPDERHVVAPGFGAAVLDTPASSDAPSSFEEILSQAAADSSGSAAASSALILATDPGSIPLSAPIDATGEILITRTHQLPDGYGSTGHAAGSTDGKDVDVVLIDGEIPLASSPTPIAATNAVSTSKSPAEVIRPPAPEKSHRLTLILGITAGVLGIALIGVVVAAFTTGVLG</sequence>
<dbReference type="AlphaFoldDB" id="A0A939QNW9"/>
<dbReference type="RefSeq" id="WP_208503841.1">
    <property type="nucleotide sequence ID" value="NZ_JAGFOA010000004.1"/>
</dbReference>
<gene>
    <name evidence="3" type="ORF">J5V96_11350</name>
</gene>
<accession>A0A939QNW9</accession>
<keyword evidence="2" id="KW-1133">Transmembrane helix</keyword>
<keyword evidence="2" id="KW-0472">Membrane</keyword>
<protein>
    <submittedName>
        <fullName evidence="3">Uncharacterized protein</fullName>
    </submittedName>
</protein>
<feature type="compositionally biased region" description="Low complexity" evidence="1">
    <location>
        <begin position="212"/>
        <end position="221"/>
    </location>
</feature>
<organism evidence="3 4">
    <name type="scientific">Microbacterium stercoris</name>
    <dbReference type="NCBI Taxonomy" id="2820289"/>
    <lineage>
        <taxon>Bacteria</taxon>
        <taxon>Bacillati</taxon>
        <taxon>Actinomycetota</taxon>
        <taxon>Actinomycetes</taxon>
        <taxon>Micrococcales</taxon>
        <taxon>Microbacteriaceae</taxon>
        <taxon>Microbacterium</taxon>
    </lineage>
</organism>